<evidence type="ECO:0000313" key="10">
    <source>
        <dbReference type="EMBL" id="OQV17332.1"/>
    </source>
</evidence>
<reference evidence="11" key="1">
    <citation type="submission" date="2017-01" db="EMBL/GenBank/DDBJ databases">
        <title>Comparative genomics of anhydrobiosis in the tardigrade Hypsibius dujardini.</title>
        <authorList>
            <person name="Yoshida Y."/>
            <person name="Koutsovoulos G."/>
            <person name="Laetsch D."/>
            <person name="Stevens L."/>
            <person name="Kumar S."/>
            <person name="Horikawa D."/>
            <person name="Ishino K."/>
            <person name="Komine S."/>
            <person name="Tomita M."/>
            <person name="Blaxter M."/>
            <person name="Arakawa K."/>
        </authorList>
    </citation>
    <scope>NUCLEOTIDE SEQUENCE [LARGE SCALE GENOMIC DNA]</scope>
    <source>
        <strain evidence="11">Z151</strain>
    </source>
</reference>
<feature type="region of interest" description="Disordered" evidence="7">
    <location>
        <begin position="88"/>
        <end position="144"/>
    </location>
</feature>
<dbReference type="SUPFAM" id="SSF53649">
    <property type="entry name" value="Alkaline phosphatase-like"/>
    <property type="match status" value="1"/>
</dbReference>
<dbReference type="Pfam" id="PF00884">
    <property type="entry name" value="Sulfatase"/>
    <property type="match status" value="1"/>
</dbReference>
<dbReference type="Proteomes" id="UP000192578">
    <property type="component" value="Unassembled WGS sequence"/>
</dbReference>
<dbReference type="EMBL" id="MTYJ01000062">
    <property type="protein sequence ID" value="OQV17332.1"/>
    <property type="molecule type" value="Genomic_DNA"/>
</dbReference>
<evidence type="ECO:0000256" key="8">
    <source>
        <dbReference type="SAM" id="SignalP"/>
    </source>
</evidence>
<comment type="similarity">
    <text evidence="2">Belongs to the sulfatase family.</text>
</comment>
<evidence type="ECO:0000256" key="3">
    <source>
        <dbReference type="ARBA" id="ARBA00022723"/>
    </source>
</evidence>
<evidence type="ECO:0000256" key="1">
    <source>
        <dbReference type="ARBA" id="ARBA00001913"/>
    </source>
</evidence>
<dbReference type="InterPro" id="IPR000917">
    <property type="entry name" value="Sulfatase_N"/>
</dbReference>
<sequence>MELGSLILAVLAVIVVHAEDQVPLAVQERQDERALSPLMQMSMRMRNKMAEPTAEASSMMAMDNQARQAVAAATTAYYAVPVTSASTKPTVTTTTTKAPAPATTAAPAPVTTKAPAPATTAAYTAAPGPTATTKAPAPATTAAPAPGTTATYTAAPAPATKPNIIVFVADDLGRADISYTQGNLQVPTPDIDRLAWDGIILNRHYSNPICTPTRGAFMTGKYVFHIGMQTQAIGEAEPWGMPLNHPTQADLFRSIGYSTWHLGKRLVQYLPNGRGFDYTLGVTGGACNWFNYTVGWITPVPTSGRDLRENGKEVYANITNNVYFPELINNAAERLIRDQDPKKPFYLYFATPVAHSGFEPYFGAQHTMPQFQLRPPVLNEQFKRLTEAVVNKGIANNTISFFFADNGGPLARHALTFTVRTHASNWPLRMGKGSLFEGGVRVPGFIWSPLLKKRGRVTNQLFHVTDGCPLWGSCRCRSCAPPRQW</sequence>
<protein>
    <submittedName>
        <fullName evidence="10">Arylsulfatase J</fullName>
    </submittedName>
</protein>
<dbReference type="PANTHER" id="PTHR10342">
    <property type="entry name" value="ARYLSULFATASE"/>
    <property type="match status" value="1"/>
</dbReference>
<dbReference type="PROSITE" id="PS00523">
    <property type="entry name" value="SULFATASE_1"/>
    <property type="match status" value="1"/>
</dbReference>
<evidence type="ECO:0000256" key="5">
    <source>
        <dbReference type="ARBA" id="ARBA00022837"/>
    </source>
</evidence>
<evidence type="ECO:0000259" key="9">
    <source>
        <dbReference type="Pfam" id="PF00884"/>
    </source>
</evidence>
<evidence type="ECO:0000313" key="11">
    <source>
        <dbReference type="Proteomes" id="UP000192578"/>
    </source>
</evidence>
<proteinExistence type="inferred from homology"/>
<evidence type="ECO:0000256" key="2">
    <source>
        <dbReference type="ARBA" id="ARBA00008779"/>
    </source>
</evidence>
<evidence type="ECO:0000256" key="7">
    <source>
        <dbReference type="SAM" id="MobiDB-lite"/>
    </source>
</evidence>
<dbReference type="PANTHER" id="PTHR10342:SF273">
    <property type="entry name" value="RE14504P"/>
    <property type="match status" value="1"/>
</dbReference>
<feature type="domain" description="Sulfatase N-terminal" evidence="9">
    <location>
        <begin position="162"/>
        <end position="464"/>
    </location>
</feature>
<feature type="signal peptide" evidence="8">
    <location>
        <begin position="1"/>
        <end position="18"/>
    </location>
</feature>
<dbReference type="OrthoDB" id="103349at2759"/>
<dbReference type="InterPro" id="IPR017850">
    <property type="entry name" value="Alkaline_phosphatase_core_sf"/>
</dbReference>
<dbReference type="GO" id="GO:0046872">
    <property type="term" value="F:metal ion binding"/>
    <property type="evidence" value="ECO:0007669"/>
    <property type="project" value="UniProtKB-KW"/>
</dbReference>
<keyword evidence="3" id="KW-0479">Metal-binding</keyword>
<dbReference type="InterPro" id="IPR047115">
    <property type="entry name" value="ARSB"/>
</dbReference>
<dbReference type="AlphaFoldDB" id="A0A1W0WQ62"/>
<gene>
    <name evidence="10" type="ORF">BV898_08581</name>
</gene>
<comment type="cofactor">
    <cofactor evidence="1">
        <name>Ca(2+)</name>
        <dbReference type="ChEBI" id="CHEBI:29108"/>
    </cofactor>
</comment>
<organism evidence="10 11">
    <name type="scientific">Hypsibius exemplaris</name>
    <name type="common">Freshwater tardigrade</name>
    <dbReference type="NCBI Taxonomy" id="2072580"/>
    <lineage>
        <taxon>Eukaryota</taxon>
        <taxon>Metazoa</taxon>
        <taxon>Ecdysozoa</taxon>
        <taxon>Tardigrada</taxon>
        <taxon>Eutardigrada</taxon>
        <taxon>Parachela</taxon>
        <taxon>Hypsibioidea</taxon>
        <taxon>Hypsibiidae</taxon>
        <taxon>Hypsibius</taxon>
    </lineage>
</organism>
<accession>A0A1W0WQ62</accession>
<dbReference type="Gene3D" id="3.40.720.10">
    <property type="entry name" value="Alkaline Phosphatase, subunit A"/>
    <property type="match status" value="1"/>
</dbReference>
<evidence type="ECO:0000256" key="4">
    <source>
        <dbReference type="ARBA" id="ARBA00022801"/>
    </source>
</evidence>
<dbReference type="InterPro" id="IPR024607">
    <property type="entry name" value="Sulfatase_CS"/>
</dbReference>
<name>A0A1W0WQ62_HYPEX</name>
<keyword evidence="11" id="KW-1185">Reference proteome</keyword>
<comment type="caution">
    <text evidence="10">The sequence shown here is derived from an EMBL/GenBank/DDBJ whole genome shotgun (WGS) entry which is preliminary data.</text>
</comment>
<evidence type="ECO:0000256" key="6">
    <source>
        <dbReference type="ARBA" id="ARBA00023180"/>
    </source>
</evidence>
<feature type="chain" id="PRO_5012235588" evidence="8">
    <location>
        <begin position="19"/>
        <end position="485"/>
    </location>
</feature>
<keyword evidence="4" id="KW-0378">Hydrolase</keyword>
<dbReference type="GO" id="GO:0008484">
    <property type="term" value="F:sulfuric ester hydrolase activity"/>
    <property type="evidence" value="ECO:0007669"/>
    <property type="project" value="InterPro"/>
</dbReference>
<keyword evidence="8" id="KW-0732">Signal</keyword>
<keyword evidence="5" id="KW-0106">Calcium</keyword>
<keyword evidence="6" id="KW-0325">Glycoprotein</keyword>